<dbReference type="KEGG" id="tbl:TBLA_0B06310"/>
<sequence>MKNFNGKSMKTKMEVANAVSSASTRFDQEKKKLSAINQLRSKTPKKYTEKAFDTKNRMKIIKDENYDELYDETVPVEFTLLDILRMLGGLVLLYSIISKLYSGYWFMKLPLGGPKGMEPKANSLPPTVPNYWLNAYNKDITEFPIEFTWDELSKFYGGNVDRNEKDESKRILLSVKGHIFDVTKSKNFYGSWGTYKKFTGTDCSRSFSYPMWDISSLSKQCSHKIDDLDGTQMGRVDSWLEFFQSKYPEVGYINL</sequence>
<reference evidence="4 5" key="1">
    <citation type="journal article" date="2011" name="Proc. Natl. Acad. Sci. U.S.A.">
        <title>Evolutionary erosion of yeast sex chromosomes by mating-type switching accidents.</title>
        <authorList>
            <person name="Gordon J.L."/>
            <person name="Armisen D."/>
            <person name="Proux-Wera E."/>
            <person name="Oheigeartaigh S.S."/>
            <person name="Byrne K.P."/>
            <person name="Wolfe K.H."/>
        </authorList>
    </citation>
    <scope>NUCLEOTIDE SEQUENCE [LARGE SCALE GENOMIC DNA]</scope>
    <source>
        <strain evidence="5">ATCC 34711 / CBS 6284 / DSM 70876 / NBRC 10599 / NRRL Y-10934 / UCD 77-7</strain>
    </source>
</reference>
<evidence type="ECO:0000259" key="3">
    <source>
        <dbReference type="SMART" id="SM01117"/>
    </source>
</evidence>
<keyword evidence="2" id="KW-1133">Transmembrane helix</keyword>
<protein>
    <recommendedName>
        <fullName evidence="3">Cytochrome b5 heme-binding domain-containing protein</fullName>
    </recommendedName>
</protein>
<feature type="transmembrane region" description="Helical" evidence="2">
    <location>
        <begin position="83"/>
        <end position="107"/>
    </location>
</feature>
<dbReference type="GeneID" id="14494640"/>
<proteinExistence type="inferred from homology"/>
<accession>I2GZA3</accession>
<keyword evidence="5" id="KW-1185">Reference proteome</keyword>
<dbReference type="eggNOG" id="KOG1110">
    <property type="taxonomic scope" value="Eukaryota"/>
</dbReference>
<dbReference type="Proteomes" id="UP000002866">
    <property type="component" value="Chromosome 2"/>
</dbReference>
<evidence type="ECO:0000256" key="2">
    <source>
        <dbReference type="SAM" id="Phobius"/>
    </source>
</evidence>
<feature type="domain" description="Cytochrome b5 heme-binding" evidence="3">
    <location>
        <begin position="147"/>
        <end position="254"/>
    </location>
</feature>
<dbReference type="HOGENOM" id="CLU_070889_2_1_1"/>
<dbReference type="GO" id="GO:0016020">
    <property type="term" value="C:membrane"/>
    <property type="evidence" value="ECO:0007669"/>
    <property type="project" value="TreeGrafter"/>
</dbReference>
<comment type="similarity">
    <text evidence="1">Belongs to the cytochrome b5 family. MAPR subfamily.</text>
</comment>
<organism evidence="4 5">
    <name type="scientific">Henningerozyma blattae (strain ATCC 34711 / CBS 6284 / DSM 70876 / NBRC 10599 / NRRL Y-10934 / UCD 77-7)</name>
    <name type="common">Yeast</name>
    <name type="synonym">Tetrapisispora blattae</name>
    <dbReference type="NCBI Taxonomy" id="1071380"/>
    <lineage>
        <taxon>Eukaryota</taxon>
        <taxon>Fungi</taxon>
        <taxon>Dikarya</taxon>
        <taxon>Ascomycota</taxon>
        <taxon>Saccharomycotina</taxon>
        <taxon>Saccharomycetes</taxon>
        <taxon>Saccharomycetales</taxon>
        <taxon>Saccharomycetaceae</taxon>
        <taxon>Henningerozyma</taxon>
    </lineage>
</organism>
<dbReference type="InterPro" id="IPR036400">
    <property type="entry name" value="Cyt_B5-like_heme/steroid_sf"/>
</dbReference>
<dbReference type="PANTHER" id="PTHR10281">
    <property type="entry name" value="MEMBRANE-ASSOCIATED PROGESTERONE RECEPTOR COMPONENT-RELATED"/>
    <property type="match status" value="1"/>
</dbReference>
<dbReference type="EMBL" id="HE806317">
    <property type="protein sequence ID" value="CCH59455.1"/>
    <property type="molecule type" value="Genomic_DNA"/>
</dbReference>
<evidence type="ECO:0000256" key="1">
    <source>
        <dbReference type="ARBA" id="ARBA00038357"/>
    </source>
</evidence>
<dbReference type="Gene3D" id="3.10.120.10">
    <property type="entry name" value="Cytochrome b5-like heme/steroid binding domain"/>
    <property type="match status" value="1"/>
</dbReference>
<keyword evidence="2" id="KW-0812">Transmembrane</keyword>
<dbReference type="AlphaFoldDB" id="I2GZA3"/>
<dbReference type="InterPro" id="IPR001199">
    <property type="entry name" value="Cyt_B5-like_heme/steroid-bd"/>
</dbReference>
<dbReference type="InParanoid" id="I2GZA3"/>
<dbReference type="OMA" id="YGKWGAY"/>
<dbReference type="SUPFAM" id="SSF55856">
    <property type="entry name" value="Cytochrome b5-like heme/steroid binding domain"/>
    <property type="match status" value="1"/>
</dbReference>
<dbReference type="RefSeq" id="XP_004178974.1">
    <property type="nucleotide sequence ID" value="XM_004178926.1"/>
</dbReference>
<gene>
    <name evidence="4" type="primary">TBLA0B06310</name>
    <name evidence="4" type="ORF">TBLA_0B06310</name>
</gene>
<dbReference type="OrthoDB" id="10257697at2759"/>
<dbReference type="STRING" id="1071380.I2GZA3"/>
<evidence type="ECO:0000313" key="4">
    <source>
        <dbReference type="EMBL" id="CCH59455.1"/>
    </source>
</evidence>
<dbReference type="InterPro" id="IPR050577">
    <property type="entry name" value="MAPR/NEUFC/NENF-like"/>
</dbReference>
<dbReference type="PANTHER" id="PTHR10281:SF114">
    <property type="entry name" value="AER144CP"/>
    <property type="match status" value="1"/>
</dbReference>
<dbReference type="SMART" id="SM01117">
    <property type="entry name" value="Cyt-b5"/>
    <property type="match status" value="1"/>
</dbReference>
<evidence type="ECO:0000313" key="5">
    <source>
        <dbReference type="Proteomes" id="UP000002866"/>
    </source>
</evidence>
<keyword evidence="2" id="KW-0472">Membrane</keyword>
<name>I2GZA3_HENB6</name>
<dbReference type="Pfam" id="PF00173">
    <property type="entry name" value="Cyt-b5"/>
    <property type="match status" value="1"/>
</dbReference>
<dbReference type="GO" id="GO:0012505">
    <property type="term" value="C:endomembrane system"/>
    <property type="evidence" value="ECO:0007669"/>
    <property type="project" value="TreeGrafter"/>
</dbReference>